<dbReference type="InterPro" id="IPR026893">
    <property type="entry name" value="Tyr/Ser_Pase_IphP-type"/>
</dbReference>
<evidence type="ECO:0000313" key="4">
    <source>
        <dbReference type="Proteomes" id="UP001164965"/>
    </source>
</evidence>
<organism evidence="3 4">
    <name type="scientific">Rhodococcus antarcticus</name>
    <dbReference type="NCBI Taxonomy" id="2987751"/>
    <lineage>
        <taxon>Bacteria</taxon>
        <taxon>Bacillati</taxon>
        <taxon>Actinomycetota</taxon>
        <taxon>Actinomycetes</taxon>
        <taxon>Mycobacteriales</taxon>
        <taxon>Nocardiaceae</taxon>
        <taxon>Rhodococcus</taxon>
    </lineage>
</organism>
<evidence type="ECO:0000256" key="1">
    <source>
        <dbReference type="ARBA" id="ARBA00009580"/>
    </source>
</evidence>
<dbReference type="Proteomes" id="UP001164965">
    <property type="component" value="Chromosome"/>
</dbReference>
<dbReference type="Pfam" id="PF13350">
    <property type="entry name" value="Y_phosphatase3"/>
    <property type="match status" value="1"/>
</dbReference>
<dbReference type="PROSITE" id="PS50056">
    <property type="entry name" value="TYR_PHOSPHATASE_2"/>
    <property type="match status" value="1"/>
</dbReference>
<reference evidence="3" key="1">
    <citation type="submission" date="2022-10" db="EMBL/GenBank/DDBJ databases">
        <title>Rhodococcus sp.75.</title>
        <authorList>
            <person name="Sun M."/>
        </authorList>
    </citation>
    <scope>NUCLEOTIDE SEQUENCE</scope>
    <source>
        <strain evidence="3">75</strain>
    </source>
</reference>
<dbReference type="InterPro" id="IPR016130">
    <property type="entry name" value="Tyr_Pase_AS"/>
</dbReference>
<dbReference type="InterPro" id="IPR029021">
    <property type="entry name" value="Prot-tyrosine_phosphatase-like"/>
</dbReference>
<dbReference type="PROSITE" id="PS00383">
    <property type="entry name" value="TYR_PHOSPHATASE_1"/>
    <property type="match status" value="1"/>
</dbReference>
<dbReference type="Gene3D" id="3.90.190.10">
    <property type="entry name" value="Protein tyrosine phosphatase superfamily"/>
    <property type="match status" value="1"/>
</dbReference>
<dbReference type="RefSeq" id="WP_265382334.1">
    <property type="nucleotide sequence ID" value="NZ_CP110615.1"/>
</dbReference>
<gene>
    <name evidence="3" type="ORF">RHODO2019_13830</name>
</gene>
<evidence type="ECO:0000313" key="3">
    <source>
        <dbReference type="EMBL" id="UZJ24227.1"/>
    </source>
</evidence>
<accession>A0ABY6NXW3</accession>
<name>A0ABY6NXW3_9NOCA</name>
<protein>
    <submittedName>
        <fullName evidence="3">Tyrosine-protein phosphatase</fullName>
    </submittedName>
</protein>
<feature type="domain" description="Tyrosine specific protein phosphatases" evidence="2">
    <location>
        <begin position="119"/>
        <end position="184"/>
    </location>
</feature>
<sequence length="243" mass="25585">MTSRDVRLDGAVNVRDLGGLSTVEGRRVRAGKVLRSASLADLTDGDARTLLGAGLRTVVDLRGEAEAERDGRGALAGTTVGYRNLPVVGARSVRLDQAEDIETGSLLAHYVTYLETSADVVVEVVRLLGRTEAVPAVVHCAAGKDRTGVVVAVLLDALGVERAQIVADYTATEANMPLVRAQLSASATTRELGTVPDWVLTALPETMEGLLAHLDTQGGTVAWLQAHGLTDDELAQLRATLVE</sequence>
<dbReference type="PANTHER" id="PTHR31126">
    <property type="entry name" value="TYROSINE-PROTEIN PHOSPHATASE"/>
    <property type="match status" value="1"/>
</dbReference>
<dbReference type="EMBL" id="CP110615">
    <property type="protein sequence ID" value="UZJ24227.1"/>
    <property type="molecule type" value="Genomic_DNA"/>
</dbReference>
<evidence type="ECO:0000259" key="2">
    <source>
        <dbReference type="PROSITE" id="PS50056"/>
    </source>
</evidence>
<dbReference type="SUPFAM" id="SSF52799">
    <property type="entry name" value="(Phosphotyrosine protein) phosphatases II"/>
    <property type="match status" value="1"/>
</dbReference>
<keyword evidence="4" id="KW-1185">Reference proteome</keyword>
<dbReference type="InterPro" id="IPR000387">
    <property type="entry name" value="Tyr_Pase_dom"/>
</dbReference>
<proteinExistence type="inferred from homology"/>
<comment type="similarity">
    <text evidence="1">Belongs to the protein-tyrosine phosphatase family.</text>
</comment>
<dbReference type="PANTHER" id="PTHR31126:SF1">
    <property type="entry name" value="TYROSINE SPECIFIC PROTEIN PHOSPHATASES DOMAIN-CONTAINING PROTEIN"/>
    <property type="match status" value="1"/>
</dbReference>